<accession>A0AAN9NJ15</accession>
<dbReference type="AlphaFoldDB" id="A0AAN9NJ15"/>
<organism evidence="2 3">
    <name type="scientific">Phaseolus coccineus</name>
    <name type="common">Scarlet runner bean</name>
    <name type="synonym">Phaseolus multiflorus</name>
    <dbReference type="NCBI Taxonomy" id="3886"/>
    <lineage>
        <taxon>Eukaryota</taxon>
        <taxon>Viridiplantae</taxon>
        <taxon>Streptophyta</taxon>
        <taxon>Embryophyta</taxon>
        <taxon>Tracheophyta</taxon>
        <taxon>Spermatophyta</taxon>
        <taxon>Magnoliopsida</taxon>
        <taxon>eudicotyledons</taxon>
        <taxon>Gunneridae</taxon>
        <taxon>Pentapetalae</taxon>
        <taxon>rosids</taxon>
        <taxon>fabids</taxon>
        <taxon>Fabales</taxon>
        <taxon>Fabaceae</taxon>
        <taxon>Papilionoideae</taxon>
        <taxon>50 kb inversion clade</taxon>
        <taxon>NPAAA clade</taxon>
        <taxon>indigoferoid/millettioid clade</taxon>
        <taxon>Phaseoleae</taxon>
        <taxon>Phaseolus</taxon>
    </lineage>
</organism>
<gene>
    <name evidence="2" type="ORF">VNO80_06842</name>
</gene>
<evidence type="ECO:0000313" key="3">
    <source>
        <dbReference type="Proteomes" id="UP001374584"/>
    </source>
</evidence>
<feature type="compositionally biased region" description="Basic residues" evidence="1">
    <location>
        <begin position="102"/>
        <end position="111"/>
    </location>
</feature>
<keyword evidence="3" id="KW-1185">Reference proteome</keyword>
<protein>
    <submittedName>
        <fullName evidence="2">Uncharacterized protein</fullName>
    </submittedName>
</protein>
<dbReference type="Proteomes" id="UP001374584">
    <property type="component" value="Unassembled WGS sequence"/>
</dbReference>
<feature type="compositionally biased region" description="Polar residues" evidence="1">
    <location>
        <begin position="80"/>
        <end position="97"/>
    </location>
</feature>
<name>A0AAN9NJ15_PHACN</name>
<evidence type="ECO:0000256" key="1">
    <source>
        <dbReference type="SAM" id="MobiDB-lite"/>
    </source>
</evidence>
<proteinExistence type="predicted"/>
<comment type="caution">
    <text evidence="2">The sequence shown here is derived from an EMBL/GenBank/DDBJ whole genome shotgun (WGS) entry which is preliminary data.</text>
</comment>
<dbReference type="EMBL" id="JAYMYR010000003">
    <property type="protein sequence ID" value="KAK7373435.1"/>
    <property type="molecule type" value="Genomic_DNA"/>
</dbReference>
<reference evidence="2 3" key="1">
    <citation type="submission" date="2024-01" db="EMBL/GenBank/DDBJ databases">
        <title>The genomes of 5 underutilized Papilionoideae crops provide insights into root nodulation and disease resistanc.</title>
        <authorList>
            <person name="Jiang F."/>
        </authorList>
    </citation>
    <scope>NUCLEOTIDE SEQUENCE [LARGE SCALE GENOMIC DNA]</scope>
    <source>
        <strain evidence="2">JINMINGXINNONG_FW02</strain>
        <tissue evidence="2">Leaves</tissue>
    </source>
</reference>
<sequence>MCGRVERCGGNVVDSSALQFCVSVPSGKVPLAFFPGTGTFNQTILVPIRVSMCYCCCRPLSVVANALPAVAAALPVAADTGQQTPPHHYHNTSTKSVSQERRRGRRQRGKD</sequence>
<evidence type="ECO:0000313" key="2">
    <source>
        <dbReference type="EMBL" id="KAK7373435.1"/>
    </source>
</evidence>
<feature type="region of interest" description="Disordered" evidence="1">
    <location>
        <begin position="80"/>
        <end position="111"/>
    </location>
</feature>